<organism evidence="1 2">
    <name type="scientific">Corynebacterium wankanglinii</name>
    <dbReference type="NCBI Taxonomy" id="2735136"/>
    <lineage>
        <taxon>Bacteria</taxon>
        <taxon>Bacillati</taxon>
        <taxon>Actinomycetota</taxon>
        <taxon>Actinomycetes</taxon>
        <taxon>Mycobacteriales</taxon>
        <taxon>Corynebacteriaceae</taxon>
        <taxon>Corynebacterium</taxon>
    </lineage>
</organism>
<protein>
    <submittedName>
        <fullName evidence="1">Uncharacterized protein</fullName>
    </submittedName>
</protein>
<dbReference type="RefSeq" id="WP_181192756.1">
    <property type="nucleotide sequence ID" value="NZ_JABFED010000007.1"/>
</dbReference>
<accession>A0A7V9A2D8</accession>
<dbReference type="Proteomes" id="UP000577408">
    <property type="component" value="Unassembled WGS sequence"/>
</dbReference>
<evidence type="ECO:0000313" key="2">
    <source>
        <dbReference type="Proteomes" id="UP000577408"/>
    </source>
</evidence>
<name>A0A7V9A2D8_9CORY</name>
<reference evidence="1 2" key="1">
    <citation type="submission" date="2020-05" db="EMBL/GenBank/DDBJ databases">
        <title>Descriptions of Corynebacterium xxxx sp. nov., Corynebacterium yyyy sp. nov. and Corynebacterium zzzz sp. nov.</title>
        <authorList>
            <person name="Zhang G."/>
        </authorList>
    </citation>
    <scope>NUCLEOTIDE SEQUENCE [LARGE SCALE GENOMIC DNA]</scope>
    <source>
        <strain evidence="2">zg-913</strain>
    </source>
</reference>
<sequence>MFNHTPRTLNQKDDAISYWNSTTPPPAHTQTQAHTNTVHNKAGKHTHATKVHWHTIEFSNNTSTPNTNPHTVSQHQSDFGIHQRLFSCPPHKPENIISLSSGALSVSLT</sequence>
<keyword evidence="2" id="KW-1185">Reference proteome</keyword>
<comment type="caution">
    <text evidence="1">The sequence shown here is derived from an EMBL/GenBank/DDBJ whole genome shotgun (WGS) entry which is preliminary data.</text>
</comment>
<gene>
    <name evidence="1" type="ORF">HMA55_09185</name>
</gene>
<dbReference type="EMBL" id="JABFED010000007">
    <property type="protein sequence ID" value="MBA1838058.1"/>
    <property type="molecule type" value="Genomic_DNA"/>
</dbReference>
<evidence type="ECO:0000313" key="1">
    <source>
        <dbReference type="EMBL" id="MBA1838058.1"/>
    </source>
</evidence>
<proteinExistence type="predicted"/>
<dbReference type="AlphaFoldDB" id="A0A7V9A2D8"/>